<reference evidence="1" key="1">
    <citation type="journal article" date="2014" name="Int. J. Syst. Evol. Microbiol.">
        <title>Complete genome sequence of Corynebacterium casei LMG S-19264T (=DSM 44701T), isolated from a smear-ripened cheese.</title>
        <authorList>
            <consortium name="US DOE Joint Genome Institute (JGI-PGF)"/>
            <person name="Walter F."/>
            <person name="Albersmeier A."/>
            <person name="Kalinowski J."/>
            <person name="Ruckert C."/>
        </authorList>
    </citation>
    <scope>NUCLEOTIDE SEQUENCE</scope>
    <source>
        <strain evidence="1">KCTC 23310</strain>
    </source>
</reference>
<protein>
    <submittedName>
        <fullName evidence="1">Anti-sigma factor</fullName>
    </submittedName>
</protein>
<proteinExistence type="predicted"/>
<comment type="caution">
    <text evidence="1">The sequence shown here is derived from an EMBL/GenBank/DDBJ whole genome shotgun (WGS) entry which is preliminary data.</text>
</comment>
<dbReference type="RefSeq" id="WP_189411919.1">
    <property type="nucleotide sequence ID" value="NZ_BMYJ01000007.1"/>
</dbReference>
<evidence type="ECO:0000313" key="2">
    <source>
        <dbReference type="Proteomes" id="UP000638981"/>
    </source>
</evidence>
<dbReference type="AlphaFoldDB" id="A0A918WNF7"/>
<dbReference type="EMBL" id="BMYJ01000007">
    <property type="protein sequence ID" value="GHC59446.1"/>
    <property type="molecule type" value="Genomic_DNA"/>
</dbReference>
<evidence type="ECO:0000313" key="1">
    <source>
        <dbReference type="EMBL" id="GHC59446.1"/>
    </source>
</evidence>
<accession>A0A918WNF7</accession>
<dbReference type="Proteomes" id="UP000638981">
    <property type="component" value="Unassembled WGS sequence"/>
</dbReference>
<keyword evidence="2" id="KW-1185">Reference proteome</keyword>
<sequence>MTYSDDILMALADKELPADMAARVQAAMEADPDMAARYAIFVKSRAAMAGLRRTPDPAPEALVAHVRRLAAEARAEEARSNVVSLRDWRRIPALPMSIAAAIALAAGLFVGMQTAHDGGGSELAGLGQPGLTDALGQLPSGERKPLKGGGEMVVIGSFLTGDGALCREFEYDGPDGRTLVSVACRQGESWETRLTIAAQASDDGYAPASSLETLDAWLTATEASPVLSPEEEMAALQ</sequence>
<name>A0A918WNF7_9RHOB</name>
<reference evidence="1" key="2">
    <citation type="submission" date="2020-09" db="EMBL/GenBank/DDBJ databases">
        <authorList>
            <person name="Sun Q."/>
            <person name="Kim S."/>
        </authorList>
    </citation>
    <scope>NUCLEOTIDE SEQUENCE</scope>
    <source>
        <strain evidence="1">KCTC 23310</strain>
    </source>
</reference>
<gene>
    <name evidence="1" type="ORF">GCM10007315_23960</name>
</gene>
<organism evidence="1 2">
    <name type="scientific">Neogemmobacter tilapiae</name>
    <dbReference type="NCBI Taxonomy" id="875041"/>
    <lineage>
        <taxon>Bacteria</taxon>
        <taxon>Pseudomonadati</taxon>
        <taxon>Pseudomonadota</taxon>
        <taxon>Alphaproteobacteria</taxon>
        <taxon>Rhodobacterales</taxon>
        <taxon>Paracoccaceae</taxon>
        <taxon>Neogemmobacter</taxon>
    </lineage>
</organism>